<comment type="caution">
    <text evidence="2">The sequence shown here is derived from an EMBL/GenBank/DDBJ whole genome shotgun (WGS) entry which is preliminary data.</text>
</comment>
<dbReference type="Pfam" id="PF02681">
    <property type="entry name" value="DUF212"/>
    <property type="match status" value="1"/>
</dbReference>
<keyword evidence="1" id="KW-1133">Transmembrane helix</keyword>
<sequence length="151" mass="16559">MNSPVDIFQNPVFLSSVIAWGLAQIIKVPVEYWRTKRINWALLLSTGGMPSSHSSLMTGATYGAGLFVGFDSPVFAVVFSITMIVIYDATGVRRQAGFHAEKINLLIGELLSGDFKAEKKLREVLGHTPLEAIAGVILGLIVPQVLWFLWN</sequence>
<dbReference type="EMBL" id="JACNJN010000071">
    <property type="protein sequence ID" value="MBC8334550.1"/>
    <property type="molecule type" value="Genomic_DNA"/>
</dbReference>
<proteinExistence type="predicted"/>
<feature type="transmembrane region" description="Helical" evidence="1">
    <location>
        <begin position="130"/>
        <end position="150"/>
    </location>
</feature>
<evidence type="ECO:0000256" key="1">
    <source>
        <dbReference type="SAM" id="Phobius"/>
    </source>
</evidence>
<dbReference type="AlphaFoldDB" id="A0A8J6NI84"/>
<keyword evidence="1" id="KW-0472">Membrane</keyword>
<reference evidence="2 3" key="1">
    <citation type="submission" date="2020-08" db="EMBL/GenBank/DDBJ databases">
        <title>Bridging the membrane lipid divide: bacteria of the FCB group superphylum have the potential to synthesize archaeal ether lipids.</title>
        <authorList>
            <person name="Villanueva L."/>
            <person name="Von Meijenfeldt F.A.B."/>
            <person name="Westbye A.B."/>
            <person name="Yadav S."/>
            <person name="Hopmans E.C."/>
            <person name="Dutilh B.E."/>
            <person name="Sinninghe Damste J.S."/>
        </authorList>
    </citation>
    <scope>NUCLEOTIDE SEQUENCE [LARGE SCALE GENOMIC DNA]</scope>
    <source>
        <strain evidence="2">NIOZ-UU36</strain>
    </source>
</reference>
<gene>
    <name evidence="2" type="ORF">H8E29_04740</name>
</gene>
<dbReference type="Proteomes" id="UP000614469">
    <property type="component" value="Unassembled WGS sequence"/>
</dbReference>
<dbReference type="PANTHER" id="PTHR31446">
    <property type="entry name" value="ACID PHOSPHATASE/VANADIUM-DEPENDENT HALOPEROXIDASE-RELATED PROTEIN"/>
    <property type="match status" value="1"/>
</dbReference>
<accession>A0A8J6NI84</accession>
<dbReference type="PANTHER" id="PTHR31446:SF29">
    <property type="entry name" value="ACID PHOSPHATASE_VANADIUM-DEPENDENT HALOPEROXIDASE-RELATED PROTEIN"/>
    <property type="match status" value="1"/>
</dbReference>
<feature type="transmembrane region" description="Helical" evidence="1">
    <location>
        <begin position="74"/>
        <end position="92"/>
    </location>
</feature>
<name>A0A8J6NI84_9CHLR</name>
<protein>
    <submittedName>
        <fullName evidence="2">Divergent PAP2 family protein</fullName>
    </submittedName>
</protein>
<keyword evidence="1" id="KW-0812">Transmembrane</keyword>
<evidence type="ECO:0000313" key="2">
    <source>
        <dbReference type="EMBL" id="MBC8334550.1"/>
    </source>
</evidence>
<evidence type="ECO:0000313" key="3">
    <source>
        <dbReference type="Proteomes" id="UP000614469"/>
    </source>
</evidence>
<organism evidence="2 3">
    <name type="scientific">Candidatus Desulfolinea nitratireducens</name>
    <dbReference type="NCBI Taxonomy" id="2841698"/>
    <lineage>
        <taxon>Bacteria</taxon>
        <taxon>Bacillati</taxon>
        <taxon>Chloroflexota</taxon>
        <taxon>Anaerolineae</taxon>
        <taxon>Anaerolineales</taxon>
        <taxon>Anaerolineales incertae sedis</taxon>
        <taxon>Candidatus Desulfolinea</taxon>
    </lineage>
</organism>
<dbReference type="InterPro" id="IPR003832">
    <property type="entry name" value="DUF212"/>
</dbReference>